<dbReference type="SMART" id="SM00355">
    <property type="entry name" value="ZnF_C2H2"/>
    <property type="match status" value="3"/>
</dbReference>
<evidence type="ECO:0000256" key="2">
    <source>
        <dbReference type="ARBA" id="ARBA00022723"/>
    </source>
</evidence>
<dbReference type="PROSITE" id="PS00028">
    <property type="entry name" value="ZINC_FINGER_C2H2_1"/>
    <property type="match status" value="1"/>
</dbReference>
<accession>A0A0N4WJL1</accession>
<evidence type="ECO:0000259" key="9">
    <source>
        <dbReference type="PROSITE" id="PS00028"/>
    </source>
</evidence>
<sequence>LLRLLTEGNGSSHSPKAHLERLLSGVDLPHDITSSAMEVPTTFSMGIDLSMYGDLGCAGALRNSSKTLKCPKCNWHYKYQETLEIHMKEKHSEGELCKYSTTTKGNLSIHMQSDKHLHAVQELPSSIASLSCPPARSPPSDGDRSLVCVVCGCYSSDDLDEMISHADKDRSRPSHGDISMSGGVFRCHLCPYHTNLKANFQLHTRTDKHLQRVQMVSSNRSLWAEFPMGSGLWVGSTAKWKDADSRTIFVVLASFNNL</sequence>
<evidence type="ECO:0000256" key="5">
    <source>
        <dbReference type="ARBA" id="ARBA00022833"/>
    </source>
</evidence>
<reference evidence="10" key="1">
    <citation type="submission" date="2017-02" db="UniProtKB">
        <authorList>
            <consortium name="WormBaseParasite"/>
        </authorList>
    </citation>
    <scope>IDENTIFICATION</scope>
</reference>
<keyword evidence="5" id="KW-0862">Zinc</keyword>
<keyword evidence="7" id="KW-0371">Homeobox</keyword>
<feature type="domain" description="C2H2-type" evidence="9">
    <location>
        <begin position="70"/>
        <end position="91"/>
    </location>
</feature>
<evidence type="ECO:0000256" key="6">
    <source>
        <dbReference type="ARBA" id="ARBA00023125"/>
    </source>
</evidence>
<evidence type="ECO:0000256" key="3">
    <source>
        <dbReference type="ARBA" id="ARBA00022737"/>
    </source>
</evidence>
<dbReference type="GO" id="GO:0005634">
    <property type="term" value="C:nucleus"/>
    <property type="evidence" value="ECO:0007669"/>
    <property type="project" value="UniProtKB-SubCell"/>
</dbReference>
<dbReference type="PANTHER" id="PTHR45891:SF3">
    <property type="entry name" value="ZINC FINGER PROTEIN 2"/>
    <property type="match status" value="1"/>
</dbReference>
<dbReference type="Pfam" id="PF00096">
    <property type="entry name" value="zf-C2H2"/>
    <property type="match status" value="1"/>
</dbReference>
<keyword evidence="2" id="KW-0479">Metal-binding</keyword>
<evidence type="ECO:0000313" key="10">
    <source>
        <dbReference type="WBParaSite" id="HPLM_0001120601-mRNA-1"/>
    </source>
</evidence>
<organism evidence="10">
    <name type="scientific">Haemonchus placei</name>
    <name type="common">Barber's pole worm</name>
    <dbReference type="NCBI Taxonomy" id="6290"/>
    <lineage>
        <taxon>Eukaryota</taxon>
        <taxon>Metazoa</taxon>
        <taxon>Ecdysozoa</taxon>
        <taxon>Nematoda</taxon>
        <taxon>Chromadorea</taxon>
        <taxon>Rhabditida</taxon>
        <taxon>Rhabditina</taxon>
        <taxon>Rhabditomorpha</taxon>
        <taxon>Strongyloidea</taxon>
        <taxon>Trichostrongylidae</taxon>
        <taxon>Haemonchus</taxon>
    </lineage>
</organism>
<proteinExistence type="predicted"/>
<dbReference type="WBParaSite" id="HPLM_0001120601-mRNA-1">
    <property type="protein sequence ID" value="HPLM_0001120601-mRNA-1"/>
    <property type="gene ID" value="HPLM_0001120601"/>
</dbReference>
<evidence type="ECO:0000256" key="8">
    <source>
        <dbReference type="ARBA" id="ARBA00023242"/>
    </source>
</evidence>
<keyword evidence="4" id="KW-0863">Zinc-finger</keyword>
<name>A0A0N4WJL1_HAEPC</name>
<keyword evidence="3" id="KW-0677">Repeat</keyword>
<dbReference type="InterPro" id="IPR013087">
    <property type="entry name" value="Znf_C2H2_type"/>
</dbReference>
<comment type="subcellular location">
    <subcellularLocation>
        <location evidence="1">Nucleus</location>
    </subcellularLocation>
</comment>
<keyword evidence="6" id="KW-0238">DNA-binding</keyword>
<dbReference type="InterPro" id="IPR051968">
    <property type="entry name" value="ZnFinger_Homeobox_TR"/>
</dbReference>
<evidence type="ECO:0000256" key="4">
    <source>
        <dbReference type="ARBA" id="ARBA00022771"/>
    </source>
</evidence>
<dbReference type="GO" id="GO:0000978">
    <property type="term" value="F:RNA polymerase II cis-regulatory region sequence-specific DNA binding"/>
    <property type="evidence" value="ECO:0007669"/>
    <property type="project" value="TreeGrafter"/>
</dbReference>
<dbReference type="FunFam" id="3.30.160.60:FF:000081">
    <property type="entry name" value="Zinc finger homeobox protein 4"/>
    <property type="match status" value="1"/>
</dbReference>
<dbReference type="PANTHER" id="PTHR45891">
    <property type="entry name" value="ZINC FINGER HOMEOBOX PROTEIN"/>
    <property type="match status" value="1"/>
</dbReference>
<dbReference type="AlphaFoldDB" id="A0A0N4WJL1"/>
<dbReference type="GO" id="GO:0000981">
    <property type="term" value="F:DNA-binding transcription factor activity, RNA polymerase II-specific"/>
    <property type="evidence" value="ECO:0007669"/>
    <property type="project" value="TreeGrafter"/>
</dbReference>
<evidence type="ECO:0000256" key="7">
    <source>
        <dbReference type="ARBA" id="ARBA00023155"/>
    </source>
</evidence>
<evidence type="ECO:0000256" key="1">
    <source>
        <dbReference type="ARBA" id="ARBA00004123"/>
    </source>
</evidence>
<dbReference type="GO" id="GO:0008270">
    <property type="term" value="F:zinc ion binding"/>
    <property type="evidence" value="ECO:0007669"/>
    <property type="project" value="UniProtKB-KW"/>
</dbReference>
<protein>
    <submittedName>
        <fullName evidence="10">C2H2-type domain-containing protein</fullName>
    </submittedName>
</protein>
<keyword evidence="8" id="KW-0539">Nucleus</keyword>
<dbReference type="OMA" id="QRVQMVC"/>